<dbReference type="Gene3D" id="3.40.630.30">
    <property type="match status" value="1"/>
</dbReference>
<dbReference type="eggNOG" id="COG1670">
    <property type="taxonomic scope" value="Bacteria"/>
</dbReference>
<feature type="compositionally biased region" description="Basic residues" evidence="5">
    <location>
        <begin position="1"/>
        <end position="15"/>
    </location>
</feature>
<comment type="pathway">
    <text evidence="2">Siderophore biosynthesis; mycobactin biosynthesis.</text>
</comment>
<protein>
    <recommendedName>
        <fullName evidence="3">Lysine N-acyltransferase MbtK</fullName>
    </recommendedName>
    <alternativeName>
        <fullName evidence="4">Mycobactin synthase protein K</fullName>
    </alternativeName>
</protein>
<feature type="domain" description="Acyltransferase MbtK/IucB-like conserved" evidence="6">
    <location>
        <begin position="101"/>
        <end position="149"/>
    </location>
</feature>
<evidence type="ECO:0000256" key="2">
    <source>
        <dbReference type="ARBA" id="ARBA00005102"/>
    </source>
</evidence>
<comment type="function">
    <text evidence="1">Acyltransferase required for the direct transfer of medium- to long-chain fatty acyl moieties from a carrier protein (MbtL) on to the epsilon-amino group of lysine residue in the mycobactin core.</text>
</comment>
<dbReference type="GO" id="GO:0016410">
    <property type="term" value="F:N-acyltransferase activity"/>
    <property type="evidence" value="ECO:0007669"/>
    <property type="project" value="TreeGrafter"/>
</dbReference>
<keyword evidence="8" id="KW-1185">Reference proteome</keyword>
<proteinExistence type="predicted"/>
<dbReference type="SUPFAM" id="SSF55729">
    <property type="entry name" value="Acyl-CoA N-acyltransferases (Nat)"/>
    <property type="match status" value="1"/>
</dbReference>
<dbReference type="InterPro" id="IPR016181">
    <property type="entry name" value="Acyl_CoA_acyltransferase"/>
</dbReference>
<dbReference type="AlphaFoldDB" id="B5HU65"/>
<reference evidence="7" key="1">
    <citation type="submission" date="2009-10" db="EMBL/GenBank/DDBJ databases">
        <title>The genome sequence of Streptomyces sviceus strain ATCC 29083.</title>
        <authorList>
            <consortium name="The Broad Institute Genome Sequencing Platform"/>
            <consortium name="Broad Institute Microbial Sequencing Center"/>
            <person name="Fischbach M."/>
            <person name="Godfrey P."/>
            <person name="Ward D."/>
            <person name="Young S."/>
            <person name="Zeng Q."/>
            <person name="Koehrsen M."/>
            <person name="Alvarado L."/>
            <person name="Berlin A.M."/>
            <person name="Bochicchio J."/>
            <person name="Borenstein D."/>
            <person name="Chapman S.B."/>
            <person name="Chen Z."/>
            <person name="Engels R."/>
            <person name="Freedman E."/>
            <person name="Gellesch M."/>
            <person name="Goldberg J."/>
            <person name="Griggs A."/>
            <person name="Gujja S."/>
            <person name="Heilman E.R."/>
            <person name="Heiman D.I."/>
            <person name="Hepburn T.A."/>
            <person name="Howarth C."/>
            <person name="Jen D."/>
            <person name="Larson L."/>
            <person name="Lewis B."/>
            <person name="Mehta T."/>
            <person name="Park D."/>
            <person name="Pearson M."/>
            <person name="Richards J."/>
            <person name="Roberts A."/>
            <person name="Saif S."/>
            <person name="Shea T.D."/>
            <person name="Shenoy N."/>
            <person name="Sisk P."/>
            <person name="Stolte C."/>
            <person name="Sykes S.N."/>
            <person name="Thomson T."/>
            <person name="Walk T."/>
            <person name="White J."/>
            <person name="Yandava C."/>
            <person name="Straight P."/>
            <person name="Clardy J."/>
            <person name="Hung D."/>
            <person name="Kolter R."/>
            <person name="Mekalanos J."/>
            <person name="Walker S."/>
            <person name="Walsh C.T."/>
            <person name="Wieland-Brown L.C."/>
            <person name="Haas B."/>
            <person name="Nusbaum C."/>
            <person name="Birren B."/>
        </authorList>
    </citation>
    <scope>NUCLEOTIDE SEQUENCE [LARGE SCALE GENOMIC DNA]</scope>
    <source>
        <strain evidence="7">ATCC 29083</strain>
    </source>
</reference>
<evidence type="ECO:0000256" key="4">
    <source>
        <dbReference type="ARBA" id="ARBA00031122"/>
    </source>
</evidence>
<sequence>MHLRPARTHRPRRAWPGRPLRLGPGPPRGQPLGGPAGRLRHARLTPSPRPTAPVAQGRSRPGRHRPAADDEGRLRRPMSDTPTREAVHTQTVDGYGTVRILRLDPHADAPTVHAWVREERAAFWGMNGLSQEQVAAIYAHLDTLDTHHAYLLEKDGEPAGLLQTYEPEADRVSECYPVEPGDIGIHLLLPPPGPHGGRPGWSSALLSAVASYVLLGLDKRRVVVDPDVRNEKAVARFLKQGFVAGDAVVLPEIDLPDVHLPEKHAQLAFLTREVAFPGDA</sequence>
<feature type="region of interest" description="Disordered" evidence="5">
    <location>
        <begin position="1"/>
        <end position="88"/>
    </location>
</feature>
<dbReference type="Proteomes" id="UP000002785">
    <property type="component" value="Chromosome"/>
</dbReference>
<feature type="compositionally biased region" description="Basic and acidic residues" evidence="5">
    <location>
        <begin position="66"/>
        <end position="87"/>
    </location>
</feature>
<evidence type="ECO:0000256" key="1">
    <source>
        <dbReference type="ARBA" id="ARBA00003818"/>
    </source>
</evidence>
<gene>
    <name evidence="7" type="ORF">SSEG_09098</name>
</gene>
<dbReference type="UniPathway" id="UPA00011"/>
<dbReference type="InterPro" id="IPR019432">
    <property type="entry name" value="Acyltransferase_MbtK/IucB-like"/>
</dbReference>
<dbReference type="HOGENOM" id="CLU_039848_5_0_11"/>
<evidence type="ECO:0000256" key="3">
    <source>
        <dbReference type="ARBA" id="ARBA00020586"/>
    </source>
</evidence>
<evidence type="ECO:0000256" key="5">
    <source>
        <dbReference type="SAM" id="MobiDB-lite"/>
    </source>
</evidence>
<dbReference type="Pfam" id="PF13523">
    <property type="entry name" value="Acetyltransf_8"/>
    <property type="match status" value="1"/>
</dbReference>
<dbReference type="PANTHER" id="PTHR31438">
    <property type="entry name" value="LYSINE N-ACYLTRANSFERASE C17G9.06C-RELATED"/>
    <property type="match status" value="1"/>
</dbReference>
<evidence type="ECO:0000313" key="8">
    <source>
        <dbReference type="Proteomes" id="UP000002785"/>
    </source>
</evidence>
<dbReference type="GO" id="GO:0019290">
    <property type="term" value="P:siderophore biosynthetic process"/>
    <property type="evidence" value="ECO:0007669"/>
    <property type="project" value="InterPro"/>
</dbReference>
<name>B5HU65_STRX2</name>
<dbReference type="EMBL" id="CM000951">
    <property type="protein sequence ID" value="EDY56370.2"/>
    <property type="molecule type" value="Genomic_DNA"/>
</dbReference>
<dbReference type="PANTHER" id="PTHR31438:SF1">
    <property type="entry name" value="LYSINE N-ACYLTRANSFERASE C17G9.06C-RELATED"/>
    <property type="match status" value="1"/>
</dbReference>
<accession>B5HU65</accession>
<organism evidence="7 8">
    <name type="scientific">Streptomyces sviceus (strain ATCC 29083 / DSM 924 / JCM 4929 / NBRC 13980 / NCIMB 11184 / NRRL 5439 / UC 5370)</name>
    <dbReference type="NCBI Taxonomy" id="463191"/>
    <lineage>
        <taxon>Bacteria</taxon>
        <taxon>Bacillati</taxon>
        <taxon>Actinomycetota</taxon>
        <taxon>Actinomycetes</taxon>
        <taxon>Kitasatosporales</taxon>
        <taxon>Streptomycetaceae</taxon>
        <taxon>Streptomyces</taxon>
    </lineage>
</organism>
<evidence type="ECO:0000313" key="7">
    <source>
        <dbReference type="EMBL" id="EDY56370.2"/>
    </source>
</evidence>
<dbReference type="SMART" id="SM01006">
    <property type="entry name" value="AlcB"/>
    <property type="match status" value="1"/>
</dbReference>
<evidence type="ECO:0000259" key="6">
    <source>
        <dbReference type="SMART" id="SM01006"/>
    </source>
</evidence>